<dbReference type="Pfam" id="PF00102">
    <property type="entry name" value="Y_phosphatase"/>
    <property type="match status" value="2"/>
</dbReference>
<dbReference type="InterPro" id="IPR052782">
    <property type="entry name" value="Oocyte-zygote_transition_reg"/>
</dbReference>
<feature type="domain" description="Tyrosine specific protein phosphatases" evidence="4">
    <location>
        <begin position="1048"/>
        <end position="1117"/>
    </location>
</feature>
<dbReference type="Gene3D" id="3.90.190.10">
    <property type="entry name" value="Protein tyrosine phosphatase superfamily"/>
    <property type="match status" value="2"/>
</dbReference>
<dbReference type="InterPro" id="IPR056005">
    <property type="entry name" value="DUF7583"/>
</dbReference>
<name>A0AAF5HYR9_STRER</name>
<evidence type="ECO:0000259" key="3">
    <source>
        <dbReference type="PROSITE" id="PS50055"/>
    </source>
</evidence>
<dbReference type="InterPro" id="IPR000387">
    <property type="entry name" value="Tyr_Pase_dom"/>
</dbReference>
<keyword evidence="2" id="KW-1133">Transmembrane helix</keyword>
<keyword evidence="2" id="KW-0812">Transmembrane</keyword>
<dbReference type="InterPro" id="IPR003595">
    <property type="entry name" value="Tyr_Pase_cat"/>
</dbReference>
<dbReference type="PRINTS" id="PR00700">
    <property type="entry name" value="PRTYPHPHTASE"/>
</dbReference>
<evidence type="ECO:0000259" key="4">
    <source>
        <dbReference type="PROSITE" id="PS50056"/>
    </source>
</evidence>
<dbReference type="PROSITE" id="PS00383">
    <property type="entry name" value="TYR_PHOSPHATASE_1"/>
    <property type="match status" value="1"/>
</dbReference>
<evidence type="ECO:0000256" key="1">
    <source>
        <dbReference type="SAM" id="Coils"/>
    </source>
</evidence>
<dbReference type="PROSITE" id="PS50056">
    <property type="entry name" value="TYR_PHOSPHATASE_2"/>
    <property type="match status" value="1"/>
</dbReference>
<dbReference type="InterPro" id="IPR016130">
    <property type="entry name" value="Tyr_Pase_AS"/>
</dbReference>
<dbReference type="InterPro" id="IPR056006">
    <property type="entry name" value="DUF7584"/>
</dbReference>
<dbReference type="Pfam" id="PF24488">
    <property type="entry name" value="DUF7584"/>
    <property type="match status" value="1"/>
</dbReference>
<keyword evidence="1" id="KW-0175">Coiled coil</keyword>
<feature type="domain" description="Tyrosine-protein phosphatase" evidence="3">
    <location>
        <begin position="558"/>
        <end position="803"/>
    </location>
</feature>
<dbReference type="AlphaFoldDB" id="A0AAF5HYR9"/>
<feature type="domain" description="Tyrosine-protein phosphatase" evidence="3">
    <location>
        <begin position="863"/>
        <end position="1126"/>
    </location>
</feature>
<dbReference type="Pfam" id="PF24486">
    <property type="entry name" value="DUF7583"/>
    <property type="match status" value="1"/>
</dbReference>
<feature type="coiled-coil region" evidence="1">
    <location>
        <begin position="448"/>
        <end position="475"/>
    </location>
</feature>
<keyword evidence="5" id="KW-1185">Reference proteome</keyword>
<proteinExistence type="predicted"/>
<dbReference type="Proteomes" id="UP000035681">
    <property type="component" value="Unplaced"/>
</dbReference>
<protein>
    <submittedName>
        <fullName evidence="6">Protein-tyrosine-phosphatase</fullName>
    </submittedName>
</protein>
<dbReference type="Pfam" id="PF24490">
    <property type="entry name" value="DUF7585"/>
    <property type="match status" value="1"/>
</dbReference>
<dbReference type="SMART" id="SM00404">
    <property type="entry name" value="PTPc_motif"/>
    <property type="match status" value="2"/>
</dbReference>
<dbReference type="InterPro" id="IPR056007">
    <property type="entry name" value="DUF7585"/>
</dbReference>
<reference evidence="6" key="1">
    <citation type="submission" date="2024-02" db="UniProtKB">
        <authorList>
            <consortium name="WormBaseParasite"/>
        </authorList>
    </citation>
    <scope>IDENTIFICATION</scope>
</reference>
<keyword evidence="2" id="KW-0472">Membrane</keyword>
<dbReference type="SMART" id="SM00194">
    <property type="entry name" value="PTPc"/>
    <property type="match status" value="2"/>
</dbReference>
<dbReference type="WBParaSite" id="TCONS_00003332.p1">
    <property type="protein sequence ID" value="TCONS_00003332.p1"/>
    <property type="gene ID" value="XLOC_003071"/>
</dbReference>
<sequence length="1279" mass="148435">MLSYYKHSTIVWLLMQLMDFSYQTTHGHLFPSFPKKLSGRSFTVDFKYNGISDLIYAKCPGSKYRHAQEEDGFTRNEDLHSVLPYLFSDNKAFIWIPMVYNMSGDSSVYCGEIYLQKTNVSGIDKYKWHLNLGWEKKPDPIKMAQPVTITTELPDMGNKCGKNQSRTQIYFNDKKNGFKKLRFKEKISSRVNSLYYYFRTPDNNEKLEMVEPCVIVKAINKRPEIIIKGHNSTLISSNNMDLFVIKEDHVAGLYSIKLYLENELEVPDFYEGEKVKMTKMKFKRTGIEEIPNSKEEIGLTFKMKGFQLVKFSYDCPSLSGKTNVEKTFYFGPRSEEYVFPNRHTIYLQNETAVQPNCSIHRINFGYLDMVTVDAGKVHLSELEDGGAMKNNLKRVKDFVFMPNVDKNNVTLHCFYITPNGNVTLVETFIKGVKVFVKYGKNGEPIHELRMESAENEKLKSMLDEHKKELAAERKTLFQKLQDKIGIYGAYAAVIGCCLLASIIVVVILILCFVKVVKPWIVRKKIQSKHPNIFVFWNEVSSNNLEKYSELVQSKKYVPEKLKRNKNLKVIEGGEEVDKDTSFYFDDTLVKCSREINYEIKAHYISGVSPSRTYIISDGPTAENVKYFWELLYRENVGVVVSIIYLEHEMIKNSNNKMLYWPEKQSRYGKVNVELERDVKSEIPFVAIKKFNLTMQGGAPKKVTVFHISNWREHGIPHTDLFFIRLYKEVSQHAGSRKVLIHSSHGSGSRVFMYTYFCCIFEVMEADTTTDNPLEVVKQVRTRRYGGSISSMEYAYIVKSLVTFFFERKVLVDVTKHRLEFSEEYESFIFKLNLRDSNMNSDIKNFLTFVNVIDDGKLRDLVQQSEKTQMLKPSDINAKCSRFTTAIGQNGPRKARYNDIPCLDKAAVLIRGKGPKDMRSFIHANEFRYKYGNKERKIIMCQAPTLETMDDMLDMIHRYRIGIIAILVNKQEMDEGEKCFNYLYKDRGERPFGTYNLLFRSCQAVSNNYFCEYYYSVIDKTSRLVHSFKVLHYTIWPDKGIPTESQSLHGFYKRIIELYDNSHIVIHCSAGIGRTGTLALIIHMIDVIKSKAPFDPIKCLATVRKYRCKAVQTKPQFVFALAVVYEHFKDEIEEMDKKAYGKFMAVAEKFYCDKYAILQSKNTITVRKHLQQTTRRFRLISIQFKLFSPTSTTNGYLEDQLGSKRNSYYLSLISHLTFLNAAREVDRIQNNNTKDQFYWSRIRGADALLERTGGWDFTDFGSGDRSEATSWIQESIIVIN</sequence>
<organism evidence="5 6">
    <name type="scientific">Strongyloides stercoralis</name>
    <name type="common">Threadworm</name>
    <dbReference type="NCBI Taxonomy" id="6248"/>
    <lineage>
        <taxon>Eukaryota</taxon>
        <taxon>Metazoa</taxon>
        <taxon>Ecdysozoa</taxon>
        <taxon>Nematoda</taxon>
        <taxon>Chromadorea</taxon>
        <taxon>Rhabditida</taxon>
        <taxon>Tylenchina</taxon>
        <taxon>Panagrolaimomorpha</taxon>
        <taxon>Strongyloidoidea</taxon>
        <taxon>Strongyloididae</taxon>
        <taxon>Strongyloides</taxon>
    </lineage>
</organism>
<dbReference type="GO" id="GO:0004725">
    <property type="term" value="F:protein tyrosine phosphatase activity"/>
    <property type="evidence" value="ECO:0007669"/>
    <property type="project" value="InterPro"/>
</dbReference>
<dbReference type="PANTHER" id="PTHR46163">
    <property type="entry name" value="TYROSINE-PROTEIN PHOSPHATASE-RELATED"/>
    <property type="match status" value="1"/>
</dbReference>
<evidence type="ECO:0000313" key="5">
    <source>
        <dbReference type="Proteomes" id="UP000035681"/>
    </source>
</evidence>
<dbReference type="CDD" id="cd00047">
    <property type="entry name" value="PTPc"/>
    <property type="match status" value="1"/>
</dbReference>
<dbReference type="InterPro" id="IPR000242">
    <property type="entry name" value="PTP_cat"/>
</dbReference>
<evidence type="ECO:0000256" key="2">
    <source>
        <dbReference type="SAM" id="Phobius"/>
    </source>
</evidence>
<dbReference type="InterPro" id="IPR029021">
    <property type="entry name" value="Prot-tyrosine_phosphatase-like"/>
</dbReference>
<dbReference type="PROSITE" id="PS50055">
    <property type="entry name" value="TYR_PHOSPHATASE_PTP"/>
    <property type="match status" value="2"/>
</dbReference>
<accession>A0AAF5HYR9</accession>
<evidence type="ECO:0000313" key="6">
    <source>
        <dbReference type="WBParaSite" id="TCONS_00003332.p1"/>
    </source>
</evidence>
<dbReference type="SUPFAM" id="SSF52799">
    <property type="entry name" value="(Phosphotyrosine protein) phosphatases II"/>
    <property type="match status" value="2"/>
</dbReference>
<feature type="transmembrane region" description="Helical" evidence="2">
    <location>
        <begin position="487"/>
        <end position="513"/>
    </location>
</feature>